<dbReference type="PANTHER" id="PTHR46113:SF1">
    <property type="entry name" value="PEPTIDASE M17 LEUCYL AMINOPEPTIDASE N-TERMINAL DOMAIN-CONTAINING PROTEIN"/>
    <property type="match status" value="1"/>
</dbReference>
<reference evidence="1 2" key="1">
    <citation type="journal article" date="2019" name="Sci. Rep.">
        <title>Orb-weaving spider Araneus ventricosus genome elucidates the spidroin gene catalogue.</title>
        <authorList>
            <person name="Kono N."/>
            <person name="Nakamura H."/>
            <person name="Ohtoshi R."/>
            <person name="Moran D.A.P."/>
            <person name="Shinohara A."/>
            <person name="Yoshida Y."/>
            <person name="Fujiwara M."/>
            <person name="Mori M."/>
            <person name="Tomita M."/>
            <person name="Arakawa K."/>
        </authorList>
    </citation>
    <scope>NUCLEOTIDE SEQUENCE [LARGE SCALE GENOMIC DNA]</scope>
</reference>
<evidence type="ECO:0000313" key="1">
    <source>
        <dbReference type="EMBL" id="GBM53204.1"/>
    </source>
</evidence>
<dbReference type="Proteomes" id="UP000499080">
    <property type="component" value="Unassembled WGS sequence"/>
</dbReference>
<proteinExistence type="predicted"/>
<name>A0A4Y2GMA0_ARAVE</name>
<organism evidence="1 2">
    <name type="scientific">Araneus ventricosus</name>
    <name type="common">Orbweaver spider</name>
    <name type="synonym">Epeira ventricosa</name>
    <dbReference type="NCBI Taxonomy" id="182803"/>
    <lineage>
        <taxon>Eukaryota</taxon>
        <taxon>Metazoa</taxon>
        <taxon>Ecdysozoa</taxon>
        <taxon>Arthropoda</taxon>
        <taxon>Chelicerata</taxon>
        <taxon>Arachnida</taxon>
        <taxon>Araneae</taxon>
        <taxon>Araneomorphae</taxon>
        <taxon>Entelegynae</taxon>
        <taxon>Araneoidea</taxon>
        <taxon>Araneidae</taxon>
        <taxon>Araneus</taxon>
    </lineage>
</organism>
<sequence>MKKRSSSLLLEKLPLKFDDLCISHSFCETAKIEDSFLTVSVKDWPEMPSYKKAAIIAKNWVRVNDSAEQAVALIKDFNCATKNEEQKRFLLQVVEMHRKNFKQYNCQTLLEM</sequence>
<comment type="caution">
    <text evidence="1">The sequence shown here is derived from an EMBL/GenBank/DDBJ whole genome shotgun (WGS) entry which is preliminary data.</text>
</comment>
<keyword evidence="2" id="KW-1185">Reference proteome</keyword>
<gene>
    <name evidence="1" type="ORF">AVEN_83916_1</name>
</gene>
<dbReference type="PANTHER" id="PTHR46113">
    <property type="entry name" value="SNAC DOMAIN-CONTAINING PROTEIN"/>
    <property type="match status" value="1"/>
</dbReference>
<dbReference type="AlphaFoldDB" id="A0A4Y2GMA0"/>
<evidence type="ECO:0000313" key="2">
    <source>
        <dbReference type="Proteomes" id="UP000499080"/>
    </source>
</evidence>
<protein>
    <submittedName>
        <fullName evidence="1">Uncharacterized protein</fullName>
    </submittedName>
</protein>
<accession>A0A4Y2GMA0</accession>
<dbReference type="OrthoDB" id="6626714at2759"/>
<dbReference type="EMBL" id="BGPR01099590">
    <property type="protein sequence ID" value="GBM53204.1"/>
    <property type="molecule type" value="Genomic_DNA"/>
</dbReference>